<proteinExistence type="predicted"/>
<evidence type="ECO:0000313" key="2">
    <source>
        <dbReference type="EMBL" id="PDS26925.1"/>
    </source>
</evidence>
<protein>
    <submittedName>
        <fullName evidence="2">Uncharacterized protein</fullName>
    </submittedName>
</protein>
<accession>A0A2H3KEZ4</accession>
<gene>
    <name evidence="2" type="ORF">B0A77_01535</name>
</gene>
<dbReference type="AlphaFoldDB" id="A0A2H3KEZ4"/>
<evidence type="ECO:0000313" key="3">
    <source>
        <dbReference type="Proteomes" id="UP000220828"/>
    </source>
</evidence>
<dbReference type="Proteomes" id="UP000220828">
    <property type="component" value="Unassembled WGS sequence"/>
</dbReference>
<keyword evidence="1" id="KW-0812">Transmembrane</keyword>
<name>A0A2H3KEZ4_9FLAO</name>
<keyword evidence="1" id="KW-0472">Membrane</keyword>
<feature type="transmembrane region" description="Helical" evidence="1">
    <location>
        <begin position="39"/>
        <end position="58"/>
    </location>
</feature>
<reference evidence="2 3" key="1">
    <citation type="submission" date="2017-09" db="EMBL/GenBank/DDBJ databases">
        <title>Whole genomes of Flavobacteriaceae.</title>
        <authorList>
            <person name="Stine C."/>
            <person name="Li C."/>
            <person name="Tadesse D."/>
        </authorList>
    </citation>
    <scope>NUCLEOTIDE SEQUENCE [LARGE SCALE GENOMIC DNA]</scope>
    <source>
        <strain evidence="2 3">ATCC 35036</strain>
    </source>
</reference>
<evidence type="ECO:0000256" key="1">
    <source>
        <dbReference type="SAM" id="Phobius"/>
    </source>
</evidence>
<keyword evidence="1" id="KW-1133">Transmembrane helix</keyword>
<organism evidence="2 3">
    <name type="scientific">Flavobacterium branchiophilum</name>
    <dbReference type="NCBI Taxonomy" id="55197"/>
    <lineage>
        <taxon>Bacteria</taxon>
        <taxon>Pseudomonadati</taxon>
        <taxon>Bacteroidota</taxon>
        <taxon>Flavobacteriia</taxon>
        <taxon>Flavobacteriales</taxon>
        <taxon>Flavobacteriaceae</taxon>
        <taxon>Flavobacterium</taxon>
    </lineage>
</organism>
<sequence>MANVAKYFERCKQFQTTALHTIYLMNNIKKKKLHYKTTTLFWAFPQGAGLSVAIFFGAGPKKSPAPKKDFHYYP</sequence>
<comment type="caution">
    <text evidence="2">The sequence shown here is derived from an EMBL/GenBank/DDBJ whole genome shotgun (WGS) entry which is preliminary data.</text>
</comment>
<dbReference type="EMBL" id="PCMW01000007">
    <property type="protein sequence ID" value="PDS26925.1"/>
    <property type="molecule type" value="Genomic_DNA"/>
</dbReference>